<accession>A0A7L5BRS2</accession>
<evidence type="ECO:0000313" key="2">
    <source>
        <dbReference type="Proteomes" id="UP000464865"/>
    </source>
</evidence>
<keyword evidence="1" id="KW-0614">Plasmid</keyword>
<dbReference type="Proteomes" id="UP000464865">
    <property type="component" value="Plasmid p5"/>
</dbReference>
<dbReference type="AlphaFoldDB" id="A0A7L5BRS2"/>
<dbReference type="EMBL" id="CP048637">
    <property type="protein sequence ID" value="QIB41471.1"/>
    <property type="molecule type" value="Genomic_DNA"/>
</dbReference>
<protein>
    <submittedName>
        <fullName evidence="1">Uncharacterized protein</fullName>
    </submittedName>
</protein>
<name>A0A7L5BRS2_9HYPH</name>
<geneLocation type="plasmid" evidence="1 2">
    <name>p5</name>
</geneLocation>
<proteinExistence type="predicted"/>
<dbReference type="KEGG" id="roy:G3A56_27195"/>
<organism evidence="1 2">
    <name type="scientific">Rhizobium oryzihabitans</name>
    <dbReference type="NCBI Taxonomy" id="2267833"/>
    <lineage>
        <taxon>Bacteria</taxon>
        <taxon>Pseudomonadati</taxon>
        <taxon>Pseudomonadota</taxon>
        <taxon>Alphaproteobacteria</taxon>
        <taxon>Hyphomicrobiales</taxon>
        <taxon>Rhizobiaceae</taxon>
        <taxon>Rhizobium/Agrobacterium group</taxon>
        <taxon>Rhizobium</taxon>
    </lineage>
</organism>
<reference evidence="1 2" key="1">
    <citation type="submission" date="2020-02" db="EMBL/GenBank/DDBJ databases">
        <title>Plant-Promoting Endophytic Bacterium Rhizobium oryzihabitans sp. nov., Isolated from the Root of Rice.</title>
        <authorList>
            <person name="zhao J."/>
            <person name="Zhang G."/>
        </authorList>
    </citation>
    <scope>NUCLEOTIDE SEQUENCE [LARGE SCALE GENOMIC DNA]</scope>
    <source>
        <strain evidence="1 2">M15</strain>
        <plasmid evidence="1 2">p5</plasmid>
    </source>
</reference>
<gene>
    <name evidence="1" type="ORF">G3A56_27195</name>
</gene>
<keyword evidence="2" id="KW-1185">Reference proteome</keyword>
<evidence type="ECO:0000313" key="1">
    <source>
        <dbReference type="EMBL" id="QIB41471.1"/>
    </source>
</evidence>
<sequence>MTGGFKPLANPQLRTAYSAVQAEVACAKKQALMAHRYERAPAFSSPKFGRQRFGLKALLIYATRFNIPDERI</sequence>